<reference evidence="2 3" key="1">
    <citation type="journal article" date="2020" name="IScience">
        <title>Genome Sequencing of the Endangered Kingdonia uniflora (Circaeasteraceae, Ranunculales) Reveals Potential Mechanisms of Evolutionary Specialization.</title>
        <authorList>
            <person name="Sun Y."/>
            <person name="Deng T."/>
            <person name="Zhang A."/>
            <person name="Moore M.J."/>
            <person name="Landis J.B."/>
            <person name="Lin N."/>
            <person name="Zhang H."/>
            <person name="Zhang X."/>
            <person name="Huang J."/>
            <person name="Zhang X."/>
            <person name="Sun H."/>
            <person name="Wang H."/>
        </authorList>
    </citation>
    <scope>NUCLEOTIDE SEQUENCE [LARGE SCALE GENOMIC DNA]</scope>
    <source>
        <strain evidence="2">TB1705</strain>
        <tissue evidence="2">Leaf</tissue>
    </source>
</reference>
<dbReference type="PANTHER" id="PTHR48045">
    <property type="entry name" value="UDP-GLYCOSYLTRANSFERASE 72B1"/>
    <property type="match status" value="1"/>
</dbReference>
<dbReference type="PANTHER" id="PTHR48045:SF22">
    <property type="entry name" value="UDP-GLUCURONOSYL_UDP-GLUCOSYLTRANSFERASE"/>
    <property type="match status" value="1"/>
</dbReference>
<evidence type="ECO:0000256" key="1">
    <source>
        <dbReference type="ARBA" id="ARBA00022679"/>
    </source>
</evidence>
<dbReference type="GO" id="GO:0008194">
    <property type="term" value="F:UDP-glycosyltransferase activity"/>
    <property type="evidence" value="ECO:0007669"/>
    <property type="project" value="InterPro"/>
</dbReference>
<dbReference type="AlphaFoldDB" id="A0A7J7LQJ9"/>
<name>A0A7J7LQJ9_9MAGN</name>
<protein>
    <submittedName>
        <fullName evidence="2">Uncharacterized protein</fullName>
    </submittedName>
</protein>
<dbReference type="SUPFAM" id="SSF53756">
    <property type="entry name" value="UDP-Glycosyltransferase/glycogen phosphorylase"/>
    <property type="match status" value="1"/>
</dbReference>
<dbReference type="Pfam" id="PF00201">
    <property type="entry name" value="UDPGT"/>
    <property type="match status" value="1"/>
</dbReference>
<accession>A0A7J7LQJ9</accession>
<proteinExistence type="predicted"/>
<gene>
    <name evidence="2" type="ORF">GIB67_038938</name>
</gene>
<dbReference type="OrthoDB" id="5835829at2759"/>
<dbReference type="Gene3D" id="3.40.50.2000">
    <property type="entry name" value="Glycogen Phosphorylase B"/>
    <property type="match status" value="2"/>
</dbReference>
<organism evidence="2 3">
    <name type="scientific">Kingdonia uniflora</name>
    <dbReference type="NCBI Taxonomy" id="39325"/>
    <lineage>
        <taxon>Eukaryota</taxon>
        <taxon>Viridiplantae</taxon>
        <taxon>Streptophyta</taxon>
        <taxon>Embryophyta</taxon>
        <taxon>Tracheophyta</taxon>
        <taxon>Spermatophyta</taxon>
        <taxon>Magnoliopsida</taxon>
        <taxon>Ranunculales</taxon>
        <taxon>Circaeasteraceae</taxon>
        <taxon>Kingdonia</taxon>
    </lineage>
</organism>
<evidence type="ECO:0000313" key="3">
    <source>
        <dbReference type="Proteomes" id="UP000541444"/>
    </source>
</evidence>
<dbReference type="EMBL" id="JACGCM010002109">
    <property type="protein sequence ID" value="KAF6144839.1"/>
    <property type="molecule type" value="Genomic_DNA"/>
</dbReference>
<keyword evidence="3" id="KW-1185">Reference proteome</keyword>
<dbReference type="Proteomes" id="UP000541444">
    <property type="component" value="Unassembled WGS sequence"/>
</dbReference>
<sequence length="220" mass="24729">MLSTCYELEAQVLETLRASLPFPVYPVGPLIPNKTLTETPLETADYLQWLDSQPRKSVLYVALGSFLSVSSEQMDEIMAGIRLSGVRYFWIARSDTFRVQEACGEMGLVVPWCDQLRVLCHSSIGGFWTHCGWNSTMEGLFAGVPMLTFPISFDQVPNAKQIVDDWKTGVRIFMDLDSDENTERKGRVSELQETCQCALAKDGSSDTSLDDFIRKFLQCS</sequence>
<evidence type="ECO:0000313" key="2">
    <source>
        <dbReference type="EMBL" id="KAF6144839.1"/>
    </source>
</evidence>
<dbReference type="InterPro" id="IPR002213">
    <property type="entry name" value="UDP_glucos_trans"/>
</dbReference>
<dbReference type="CDD" id="cd03784">
    <property type="entry name" value="GT1_Gtf-like"/>
    <property type="match status" value="1"/>
</dbReference>
<comment type="caution">
    <text evidence="2">The sequence shown here is derived from an EMBL/GenBank/DDBJ whole genome shotgun (WGS) entry which is preliminary data.</text>
</comment>
<keyword evidence="1" id="KW-0808">Transferase</keyword>